<dbReference type="Proteomes" id="UP000050471">
    <property type="component" value="Unassembled WGS sequence"/>
</dbReference>
<dbReference type="OrthoDB" id="9789979at2"/>
<dbReference type="PANTHER" id="PTHR30634">
    <property type="entry name" value="OUTER MEMBRANE LOLAB LIPOPROTEIN INSERTION APPARATUS"/>
    <property type="match status" value="1"/>
</dbReference>
<reference evidence="2 3" key="1">
    <citation type="submission" date="2015-09" db="EMBL/GenBank/DDBJ databases">
        <title>Draft genome sequence of Aliiroseovarius crassostreae CV919-312TSm, the causative agent of Roseovarius Oyster Disease (formerly Juvenile Oyster Disease).</title>
        <authorList>
            <person name="Kessner L."/>
            <person name="Spinard E."/>
            <person name="Nelson D."/>
        </authorList>
    </citation>
    <scope>NUCLEOTIDE SEQUENCE [LARGE SCALE GENOMIC DNA]</scope>
    <source>
        <strain evidence="2 3">CV919-312</strain>
    </source>
</reference>
<organism evidence="2 3">
    <name type="scientific">Aliiroseovarius crassostreae</name>
    <dbReference type="NCBI Taxonomy" id="154981"/>
    <lineage>
        <taxon>Bacteria</taxon>
        <taxon>Pseudomonadati</taxon>
        <taxon>Pseudomonadota</taxon>
        <taxon>Alphaproteobacteria</taxon>
        <taxon>Rhodobacterales</taxon>
        <taxon>Paracoccaceae</taxon>
        <taxon>Aliiroseovarius</taxon>
    </lineage>
</organism>
<dbReference type="InterPro" id="IPR002035">
    <property type="entry name" value="VWF_A"/>
</dbReference>
<evidence type="ECO:0000259" key="1">
    <source>
        <dbReference type="SMART" id="SM00327"/>
    </source>
</evidence>
<dbReference type="Gene3D" id="3.40.50.410">
    <property type="entry name" value="von Willebrand factor, type A domain"/>
    <property type="match status" value="1"/>
</dbReference>
<dbReference type="InterPro" id="IPR008912">
    <property type="entry name" value="Uncharacterised_CoxE"/>
</dbReference>
<dbReference type="AlphaFoldDB" id="A0A0N8IB92"/>
<accession>A0A0N8IB92</accession>
<gene>
    <name evidence="2" type="ORF">AKJ29_09555</name>
</gene>
<evidence type="ECO:0000313" key="3">
    <source>
        <dbReference type="Proteomes" id="UP000050471"/>
    </source>
</evidence>
<keyword evidence="3" id="KW-1185">Reference proteome</keyword>
<comment type="caution">
    <text evidence="2">The sequence shown here is derived from an EMBL/GenBank/DDBJ whole genome shotgun (WGS) entry which is preliminary data.</text>
</comment>
<dbReference type="RefSeq" id="WP_055192183.1">
    <property type="nucleotide sequence ID" value="NZ_FPBS01000023.1"/>
</dbReference>
<dbReference type="Pfam" id="PF05762">
    <property type="entry name" value="VWA_CoxE"/>
    <property type="match status" value="1"/>
</dbReference>
<protein>
    <submittedName>
        <fullName evidence="2">VWA containing CoxE family protein</fullName>
    </submittedName>
</protein>
<dbReference type="InterPro" id="IPR036465">
    <property type="entry name" value="vWFA_dom_sf"/>
</dbReference>
<dbReference type="SUPFAM" id="SSF53300">
    <property type="entry name" value="vWA-like"/>
    <property type="match status" value="1"/>
</dbReference>
<dbReference type="STRING" id="154981.AKJ29_09555"/>
<dbReference type="SMART" id="SM00327">
    <property type="entry name" value="VWA"/>
    <property type="match status" value="1"/>
</dbReference>
<sequence>MSERDPNHAKRRWRLALGRYAERQMGGLAGSDIRADRALDYLYGREYEKRGLHRPSGPGSLDPTQMKALDWLGEARKLFPQSVFEVMQDHALDRYGLSDLLDDPKTLDSLEPNQDLLKTLLSFHGRAKPEMKDKLRQVADAVIQDILRRLKSDVQRAFSGRRNPFKRSHVASAANFDWRGTLRRNLKNYDPESGRIIADDLRFIARERRHLPWSVVLCVDQSGSMTDSIIHSAVMAAILSGLPGVNVSMVLFDTSILDVTDRLTDPLETLLSVQLGGGTDIGRAVEYCERFVDTPERTVFVLISDFAEGASPRRLYRSVARMNEAKVRMIGLSALDDLGDPYMDKQIAGRLAGLGMKIGAMTPDRLAMWLAEVMR</sequence>
<name>A0A0N8IB92_9RHOB</name>
<feature type="domain" description="VWFA" evidence="1">
    <location>
        <begin position="212"/>
        <end position="371"/>
    </location>
</feature>
<proteinExistence type="predicted"/>
<dbReference type="PANTHER" id="PTHR30634:SF16">
    <property type="entry name" value="OUTER-MEMBRANE LIPOPROTEIN LOLB"/>
    <property type="match status" value="1"/>
</dbReference>
<dbReference type="EMBL" id="LKBA01000019">
    <property type="protein sequence ID" value="KPN62459.1"/>
    <property type="molecule type" value="Genomic_DNA"/>
</dbReference>
<dbReference type="InterPro" id="IPR050458">
    <property type="entry name" value="LolB"/>
</dbReference>
<evidence type="ECO:0000313" key="2">
    <source>
        <dbReference type="EMBL" id="KPN62459.1"/>
    </source>
</evidence>